<keyword evidence="3" id="KW-1185">Reference proteome</keyword>
<accession>A0ABN2T9B5</accession>
<protein>
    <submittedName>
        <fullName evidence="2">Uncharacterized protein</fullName>
    </submittedName>
</protein>
<organism evidence="2 3">
    <name type="scientific">Nocardiopsis rhodophaea</name>
    <dbReference type="NCBI Taxonomy" id="280238"/>
    <lineage>
        <taxon>Bacteria</taxon>
        <taxon>Bacillati</taxon>
        <taxon>Actinomycetota</taxon>
        <taxon>Actinomycetes</taxon>
        <taxon>Streptosporangiales</taxon>
        <taxon>Nocardiopsidaceae</taxon>
        <taxon>Nocardiopsis</taxon>
    </lineage>
</organism>
<feature type="compositionally biased region" description="Basic and acidic residues" evidence="1">
    <location>
        <begin position="39"/>
        <end position="51"/>
    </location>
</feature>
<dbReference type="EMBL" id="BAAAPC010000013">
    <property type="protein sequence ID" value="GAA2002237.1"/>
    <property type="molecule type" value="Genomic_DNA"/>
</dbReference>
<name>A0ABN2T9B5_9ACTN</name>
<gene>
    <name evidence="2" type="ORF">GCM10009799_31730</name>
</gene>
<evidence type="ECO:0000256" key="1">
    <source>
        <dbReference type="SAM" id="MobiDB-lite"/>
    </source>
</evidence>
<evidence type="ECO:0000313" key="2">
    <source>
        <dbReference type="EMBL" id="GAA2002237.1"/>
    </source>
</evidence>
<evidence type="ECO:0000313" key="3">
    <source>
        <dbReference type="Proteomes" id="UP001501585"/>
    </source>
</evidence>
<comment type="caution">
    <text evidence="2">The sequence shown here is derived from an EMBL/GenBank/DDBJ whole genome shotgun (WGS) entry which is preliminary data.</text>
</comment>
<sequence length="102" mass="10522">MPQQGAHPSRAEPSASSTAAVPHEWCGTGHRPQVVRLGHRPDTPHDPRADRPASPNGDARRSTPPRARAGRRAGGSAPSGGAPSPAAFRAIPIPPPPSNGRI</sequence>
<feature type="compositionally biased region" description="Low complexity" evidence="1">
    <location>
        <begin position="74"/>
        <end position="91"/>
    </location>
</feature>
<proteinExistence type="predicted"/>
<feature type="compositionally biased region" description="Pro residues" evidence="1">
    <location>
        <begin position="92"/>
        <end position="102"/>
    </location>
</feature>
<feature type="region of interest" description="Disordered" evidence="1">
    <location>
        <begin position="1"/>
        <end position="102"/>
    </location>
</feature>
<reference evidence="2 3" key="1">
    <citation type="journal article" date="2019" name="Int. J. Syst. Evol. Microbiol.">
        <title>The Global Catalogue of Microorganisms (GCM) 10K type strain sequencing project: providing services to taxonomists for standard genome sequencing and annotation.</title>
        <authorList>
            <consortium name="The Broad Institute Genomics Platform"/>
            <consortium name="The Broad Institute Genome Sequencing Center for Infectious Disease"/>
            <person name="Wu L."/>
            <person name="Ma J."/>
        </authorList>
    </citation>
    <scope>NUCLEOTIDE SEQUENCE [LARGE SCALE GENOMIC DNA]</scope>
    <source>
        <strain evidence="2 3">JCM 15313</strain>
    </source>
</reference>
<dbReference type="Proteomes" id="UP001501585">
    <property type="component" value="Unassembled WGS sequence"/>
</dbReference>